<evidence type="ECO:0000313" key="1">
    <source>
        <dbReference type="EMBL" id="SVE25292.1"/>
    </source>
</evidence>
<sequence>MSYLPIVIVLLIASGLRWMDVGVETFTTDEAVHTIKALAIAKHGEFGLLGPPMPYFSFRGWHGPVSIYLYALPLLIKADPRLARMVTGVFHILATSLIY</sequence>
<evidence type="ECO:0008006" key="2">
    <source>
        <dbReference type="Google" id="ProtNLM"/>
    </source>
</evidence>
<gene>
    <name evidence="1" type="ORF">METZ01_LOCUS478146</name>
</gene>
<proteinExistence type="predicted"/>
<dbReference type="EMBL" id="UINC01204525">
    <property type="protein sequence ID" value="SVE25292.1"/>
    <property type="molecule type" value="Genomic_DNA"/>
</dbReference>
<protein>
    <recommendedName>
        <fullName evidence="2">Glycosyltransferase RgtA/B/C/D-like domain-containing protein</fullName>
    </recommendedName>
</protein>
<dbReference type="AlphaFoldDB" id="A0A383BZF0"/>
<accession>A0A383BZF0</accession>
<organism evidence="1">
    <name type="scientific">marine metagenome</name>
    <dbReference type="NCBI Taxonomy" id="408172"/>
    <lineage>
        <taxon>unclassified sequences</taxon>
        <taxon>metagenomes</taxon>
        <taxon>ecological metagenomes</taxon>
    </lineage>
</organism>
<name>A0A383BZF0_9ZZZZ</name>
<reference evidence="1" key="1">
    <citation type="submission" date="2018-05" db="EMBL/GenBank/DDBJ databases">
        <authorList>
            <person name="Lanie J.A."/>
            <person name="Ng W.-L."/>
            <person name="Kazmierczak K.M."/>
            <person name="Andrzejewski T.M."/>
            <person name="Davidsen T.M."/>
            <person name="Wayne K.J."/>
            <person name="Tettelin H."/>
            <person name="Glass J.I."/>
            <person name="Rusch D."/>
            <person name="Podicherti R."/>
            <person name="Tsui H.-C.T."/>
            <person name="Winkler M.E."/>
        </authorList>
    </citation>
    <scope>NUCLEOTIDE SEQUENCE</scope>
</reference>
<feature type="non-terminal residue" evidence="1">
    <location>
        <position position="99"/>
    </location>
</feature>